<dbReference type="PROSITE" id="PS52016">
    <property type="entry name" value="TONB_DEPENDENT_REC_3"/>
    <property type="match status" value="1"/>
</dbReference>
<name>A0ABY7T1A4_9SPHI</name>
<keyword evidence="4 7" id="KW-0812">Transmembrane</keyword>
<reference evidence="11 12" key="1">
    <citation type="submission" date="2023-02" db="EMBL/GenBank/DDBJ databases">
        <title>Genome sequence of Mucilaginibacter jinjuensis strain KACC 16571.</title>
        <authorList>
            <person name="Kim S."/>
            <person name="Heo J."/>
            <person name="Kwon S.-W."/>
        </authorList>
    </citation>
    <scope>NUCLEOTIDE SEQUENCE [LARGE SCALE GENOMIC DNA]</scope>
    <source>
        <strain evidence="11 12">KACC 16571</strain>
    </source>
</reference>
<dbReference type="RefSeq" id="WP_273628351.1">
    <property type="nucleotide sequence ID" value="NZ_CP117167.1"/>
</dbReference>
<accession>A0ABY7T1A4</accession>
<keyword evidence="6 7" id="KW-0998">Cell outer membrane</keyword>
<dbReference type="PANTHER" id="PTHR40980">
    <property type="entry name" value="PLUG DOMAIN-CONTAINING PROTEIN"/>
    <property type="match status" value="1"/>
</dbReference>
<dbReference type="Proteomes" id="UP001216139">
    <property type="component" value="Chromosome"/>
</dbReference>
<keyword evidence="8" id="KW-0732">Signal</keyword>
<evidence type="ECO:0000313" key="12">
    <source>
        <dbReference type="Proteomes" id="UP001216139"/>
    </source>
</evidence>
<dbReference type="InterPro" id="IPR039426">
    <property type="entry name" value="TonB-dep_rcpt-like"/>
</dbReference>
<evidence type="ECO:0000256" key="1">
    <source>
        <dbReference type="ARBA" id="ARBA00004571"/>
    </source>
</evidence>
<keyword evidence="11" id="KW-0675">Receptor</keyword>
<evidence type="ECO:0000256" key="2">
    <source>
        <dbReference type="ARBA" id="ARBA00022448"/>
    </source>
</evidence>
<evidence type="ECO:0000256" key="8">
    <source>
        <dbReference type="SAM" id="SignalP"/>
    </source>
</evidence>
<dbReference type="PANTHER" id="PTHR40980:SF4">
    <property type="entry name" value="TONB-DEPENDENT RECEPTOR-LIKE BETA-BARREL DOMAIN-CONTAINING PROTEIN"/>
    <property type="match status" value="1"/>
</dbReference>
<dbReference type="InterPro" id="IPR041700">
    <property type="entry name" value="OMP_b-brl_3"/>
</dbReference>
<sequence length="813" mass="90534">MRLKIAALIATWITIASTFAFAQTGFKISGQVNGSDGKSMDGATVYLLRAADSVLVKTALANQSGVYQFENVKQGDYKLSVTMMGYQRYKSEVIKLSQKDITIPAIILQQSGTTLKEVTISSQKPLVEHLIDRTIVNPDALISNAGGTAIDVLEKSPGVIVDENGAISLQGKGNVKIFIDGKPTYLSGIDLENYLKSLPSSSIDQVELMTNPPAKYDAAGNGGVINIRTKRGKAKGFNGGVNLSYSQGHYAKTNDSFNFNYRDNKFNLFGNLSLSTSNNYNDLDINRHFVDDNDQPVTNFLQNSFIRRKSQSYNSKIGLDYYASDKTTLGIGLTGLINPGTERVLNSSKFMDAQNVLDSTIIAHNAQDRTFKNGGINLNYRHEYDKKGHELTADVDYLTYNTNNNQTFNNYSYLPDGTLADNDMLTGTLPANIHIYSAKADYTHPLNDGIKLSVGGKTSYTKTDNVADYFYTVNDVTTPDYGKTNHFIYKETINAGYINASKDFKRVSIQAGLRFENTVSDGNQLGNVQKPDSTFKRNYGGFFPTFYFQYKIDSAGKQTIGLNYGRRIDRPYYEDLNPFIAPLDKFTYYAGNPFLKPSYTNEIEITHTYKNITTSLDYSKTHDDVNETIEIVDGIYYSRPGNIGTTINKGISVNATFDPYKWFNFNMYASLINIHTISDFYTGTLDTKGTFCFLKPVMQFKFKNDWTWQVDGMYQSKVTSAQFIVGQRGRVNTGLSKKLSGSTSLKLVVNDIFKTMVNSGVINNLANTHADYHNVSDSRTAVVSLSYRFGKAISDQRKHNANGAESEQNRVKN</sequence>
<dbReference type="InterPro" id="IPR036942">
    <property type="entry name" value="Beta-barrel_TonB_sf"/>
</dbReference>
<dbReference type="Gene3D" id="2.40.170.20">
    <property type="entry name" value="TonB-dependent receptor, beta-barrel domain"/>
    <property type="match status" value="1"/>
</dbReference>
<evidence type="ECO:0000256" key="7">
    <source>
        <dbReference type="PROSITE-ProRule" id="PRU01360"/>
    </source>
</evidence>
<feature type="domain" description="TonB-dependent receptor plug" evidence="9">
    <location>
        <begin position="133"/>
        <end position="224"/>
    </location>
</feature>
<evidence type="ECO:0000256" key="6">
    <source>
        <dbReference type="ARBA" id="ARBA00023237"/>
    </source>
</evidence>
<keyword evidence="5 7" id="KW-0472">Membrane</keyword>
<evidence type="ECO:0000256" key="5">
    <source>
        <dbReference type="ARBA" id="ARBA00023136"/>
    </source>
</evidence>
<keyword evidence="2 7" id="KW-0813">Transport</keyword>
<comment type="subcellular location">
    <subcellularLocation>
        <location evidence="1 7">Cell outer membrane</location>
        <topology evidence="1 7">Multi-pass membrane protein</topology>
    </subcellularLocation>
</comment>
<evidence type="ECO:0000259" key="9">
    <source>
        <dbReference type="Pfam" id="PF07715"/>
    </source>
</evidence>
<keyword evidence="12" id="KW-1185">Reference proteome</keyword>
<dbReference type="Gene3D" id="2.60.40.10">
    <property type="entry name" value="Immunoglobulins"/>
    <property type="match status" value="1"/>
</dbReference>
<dbReference type="Pfam" id="PF07715">
    <property type="entry name" value="Plug"/>
    <property type="match status" value="1"/>
</dbReference>
<feature type="signal peptide" evidence="8">
    <location>
        <begin position="1"/>
        <end position="22"/>
    </location>
</feature>
<gene>
    <name evidence="11" type="ORF">PQO05_15875</name>
</gene>
<proteinExistence type="inferred from homology"/>
<dbReference type="InterPro" id="IPR013783">
    <property type="entry name" value="Ig-like_fold"/>
</dbReference>
<comment type="similarity">
    <text evidence="7">Belongs to the TonB-dependent receptor family.</text>
</comment>
<feature type="domain" description="Outer membrane protein beta-barrel" evidence="10">
    <location>
        <begin position="382"/>
        <end position="787"/>
    </location>
</feature>
<protein>
    <submittedName>
        <fullName evidence="11">TonB-dependent receptor</fullName>
    </submittedName>
</protein>
<evidence type="ECO:0000313" key="11">
    <source>
        <dbReference type="EMBL" id="WCT10214.1"/>
    </source>
</evidence>
<dbReference type="SUPFAM" id="SSF49478">
    <property type="entry name" value="Cna protein B-type domain"/>
    <property type="match status" value="1"/>
</dbReference>
<dbReference type="SUPFAM" id="SSF56935">
    <property type="entry name" value="Porins"/>
    <property type="match status" value="1"/>
</dbReference>
<dbReference type="InterPro" id="IPR012910">
    <property type="entry name" value="Plug_dom"/>
</dbReference>
<evidence type="ECO:0000256" key="4">
    <source>
        <dbReference type="ARBA" id="ARBA00022692"/>
    </source>
</evidence>
<dbReference type="Pfam" id="PF14905">
    <property type="entry name" value="OMP_b-brl_3"/>
    <property type="match status" value="1"/>
</dbReference>
<dbReference type="Gene3D" id="2.170.130.10">
    <property type="entry name" value="TonB-dependent receptor, plug domain"/>
    <property type="match status" value="1"/>
</dbReference>
<keyword evidence="3 7" id="KW-1134">Transmembrane beta strand</keyword>
<feature type="chain" id="PRO_5045190166" evidence="8">
    <location>
        <begin position="23"/>
        <end position="813"/>
    </location>
</feature>
<evidence type="ECO:0000256" key="3">
    <source>
        <dbReference type="ARBA" id="ARBA00022452"/>
    </source>
</evidence>
<dbReference type="InterPro" id="IPR037066">
    <property type="entry name" value="Plug_dom_sf"/>
</dbReference>
<dbReference type="EMBL" id="CP117167">
    <property type="protein sequence ID" value="WCT10214.1"/>
    <property type="molecule type" value="Genomic_DNA"/>
</dbReference>
<evidence type="ECO:0000259" key="10">
    <source>
        <dbReference type="Pfam" id="PF14905"/>
    </source>
</evidence>
<organism evidence="11 12">
    <name type="scientific">Mucilaginibacter jinjuensis</name>
    <dbReference type="NCBI Taxonomy" id="1176721"/>
    <lineage>
        <taxon>Bacteria</taxon>
        <taxon>Pseudomonadati</taxon>
        <taxon>Bacteroidota</taxon>
        <taxon>Sphingobacteriia</taxon>
        <taxon>Sphingobacteriales</taxon>
        <taxon>Sphingobacteriaceae</taxon>
        <taxon>Mucilaginibacter</taxon>
    </lineage>
</organism>
<dbReference type="Pfam" id="PF13620">
    <property type="entry name" value="CarboxypepD_reg"/>
    <property type="match status" value="1"/>
</dbReference>